<proteinExistence type="predicted"/>
<comment type="caution">
    <text evidence="2">The sequence shown here is derived from an EMBL/GenBank/DDBJ whole genome shotgun (WGS) entry which is preliminary data.</text>
</comment>
<reference evidence="2 3" key="1">
    <citation type="submission" date="2017-12" db="EMBL/GenBank/DDBJ databases">
        <title>Comparative genomics of Botrytis spp.</title>
        <authorList>
            <person name="Valero-Jimenez C.A."/>
            <person name="Tapia P."/>
            <person name="Veloso J."/>
            <person name="Silva-Moreno E."/>
            <person name="Staats M."/>
            <person name="Valdes J.H."/>
            <person name="Van Kan J.A.L."/>
        </authorList>
    </citation>
    <scope>NUCLEOTIDE SEQUENCE [LARGE SCALE GENOMIC DNA]</scope>
    <source>
        <strain evidence="2 3">Bh0001</strain>
    </source>
</reference>
<sequence>MRFNIQAHSLRERPRALEIQTPSDLVGIEPAVQDSSASRTLLRSNARQAAGTPTIQQTSQGTQTGTITTHVARTAQLDSFELFGDLPAELKTKILNIATREVPRIIEMTPQGNHRGYAPALLRVSHMAREEALKVYNALRPGSPQPIYFNPDNDTFILNIALTTLTISRIAPPVLMSVALAPLALTPIVLPPPGMIPFSLAAPPLDRFTFIATIDLSNMPDFLEWMASLGIKSFVVRLGY</sequence>
<dbReference type="EMBL" id="PQXK01000133">
    <property type="protein sequence ID" value="TGO36184.1"/>
    <property type="molecule type" value="Genomic_DNA"/>
</dbReference>
<feature type="domain" description="2EXR" evidence="1">
    <location>
        <begin position="80"/>
        <end position="156"/>
    </location>
</feature>
<protein>
    <recommendedName>
        <fullName evidence="1">2EXR domain-containing protein</fullName>
    </recommendedName>
</protein>
<evidence type="ECO:0000313" key="3">
    <source>
        <dbReference type="Proteomes" id="UP000297814"/>
    </source>
</evidence>
<accession>A0A4Z1GGV2</accession>
<name>A0A4Z1GGV2_9HELO</name>
<gene>
    <name evidence="2" type="ORF">BHYA_0133g00260</name>
</gene>
<dbReference type="InterPro" id="IPR045518">
    <property type="entry name" value="2EXR"/>
</dbReference>
<evidence type="ECO:0000259" key="1">
    <source>
        <dbReference type="Pfam" id="PF20150"/>
    </source>
</evidence>
<dbReference type="Pfam" id="PF20150">
    <property type="entry name" value="2EXR"/>
    <property type="match status" value="1"/>
</dbReference>
<evidence type="ECO:0000313" key="2">
    <source>
        <dbReference type="EMBL" id="TGO36184.1"/>
    </source>
</evidence>
<dbReference type="Proteomes" id="UP000297814">
    <property type="component" value="Unassembled WGS sequence"/>
</dbReference>
<dbReference type="PANTHER" id="PTHR35910:SF1">
    <property type="entry name" value="2EXR DOMAIN-CONTAINING PROTEIN"/>
    <property type="match status" value="1"/>
</dbReference>
<keyword evidence="3" id="KW-1185">Reference proteome</keyword>
<dbReference type="PANTHER" id="PTHR35910">
    <property type="entry name" value="2EXR DOMAIN-CONTAINING PROTEIN"/>
    <property type="match status" value="1"/>
</dbReference>
<dbReference type="AlphaFoldDB" id="A0A4Z1GGV2"/>
<organism evidence="2 3">
    <name type="scientific">Botrytis hyacinthi</name>
    <dbReference type="NCBI Taxonomy" id="278943"/>
    <lineage>
        <taxon>Eukaryota</taxon>
        <taxon>Fungi</taxon>
        <taxon>Dikarya</taxon>
        <taxon>Ascomycota</taxon>
        <taxon>Pezizomycotina</taxon>
        <taxon>Leotiomycetes</taxon>
        <taxon>Helotiales</taxon>
        <taxon>Sclerotiniaceae</taxon>
        <taxon>Botrytis</taxon>
    </lineage>
</organism>